<dbReference type="InterPro" id="IPR026341">
    <property type="entry name" value="T9SS_type_B"/>
</dbReference>
<organism evidence="2 3">
    <name type="scientific">Flavobacterium frigidimaris</name>
    <dbReference type="NCBI Taxonomy" id="262320"/>
    <lineage>
        <taxon>Bacteria</taxon>
        <taxon>Pseudomonadati</taxon>
        <taxon>Bacteroidota</taxon>
        <taxon>Flavobacteriia</taxon>
        <taxon>Flavobacteriales</taxon>
        <taxon>Flavobacteriaceae</taxon>
        <taxon>Flavobacterium</taxon>
    </lineage>
</organism>
<protein>
    <recommendedName>
        <fullName evidence="4">Gliding motility-associated C-terminal domain-containing protein</fullName>
    </recommendedName>
</protein>
<gene>
    <name evidence="2" type="ORF">B0A65_20505</name>
</gene>
<dbReference type="NCBIfam" id="TIGR04131">
    <property type="entry name" value="Bac_Flav_CTERM"/>
    <property type="match status" value="1"/>
</dbReference>
<feature type="chain" id="PRO_5045501061" description="Gliding motility-associated C-terminal domain-containing protein" evidence="1">
    <location>
        <begin position="19"/>
        <end position="413"/>
    </location>
</feature>
<keyword evidence="3" id="KW-1185">Reference proteome</keyword>
<dbReference type="Proteomes" id="UP000198382">
    <property type="component" value="Unassembled WGS sequence"/>
</dbReference>
<evidence type="ECO:0008006" key="4">
    <source>
        <dbReference type="Google" id="ProtNLM"/>
    </source>
</evidence>
<keyword evidence="1" id="KW-0732">Signal</keyword>
<evidence type="ECO:0000313" key="2">
    <source>
        <dbReference type="EMBL" id="OXA75937.1"/>
    </source>
</evidence>
<sequence length="413" mass="46263">MYLKYSVIILFFINKVSAQTVNVGELSVAPNTQLATVFDFDNKLSGDFLNDGNFYVYSNFKNDGLVTFTDTSDGKTFFIGQKVQSIEGLETAHFQNIEFNNLSDVTPFLLKTSIMVNKMSAFKNGIVDGASFNGKMIFDQNAFHSDASNLSFVDGQVENIGNLNFEFPVGDNFYFRPTYHDKASNISNVYTTQYFFQSAGSTHPYTSREESILSIDEVEYWNLIQNQGSEKIILSLTLDKNTTPASFFVEDPTKELAITRWDESTSKWINEKGVTTDLLTGATYSKLITTQVSGYGLFTIAMVKKANPEPPGDLIIHNAISPNGDGVNDTFLIKGITKYPDNKVEIYNRWGIKVFDANSYNESDIMFRGFSDGRTTVNRDAGLPAGTYFYILRYKKGDETISKSGYLYLGSDK</sequence>
<dbReference type="Pfam" id="PF13585">
    <property type="entry name" value="CHU_C"/>
    <property type="match status" value="1"/>
</dbReference>
<feature type="signal peptide" evidence="1">
    <location>
        <begin position="1"/>
        <end position="18"/>
    </location>
</feature>
<comment type="caution">
    <text evidence="2">The sequence shown here is derived from an EMBL/GenBank/DDBJ whole genome shotgun (WGS) entry which is preliminary data.</text>
</comment>
<evidence type="ECO:0000313" key="3">
    <source>
        <dbReference type="Proteomes" id="UP000198382"/>
    </source>
</evidence>
<proteinExistence type="predicted"/>
<dbReference type="EMBL" id="MUGV01000040">
    <property type="protein sequence ID" value="OXA75937.1"/>
    <property type="molecule type" value="Genomic_DNA"/>
</dbReference>
<name>A0ABX4BKN0_FLAFR</name>
<evidence type="ECO:0000256" key="1">
    <source>
        <dbReference type="SAM" id="SignalP"/>
    </source>
</evidence>
<accession>A0ABX4BKN0</accession>
<reference evidence="2 3" key="1">
    <citation type="submission" date="2016-11" db="EMBL/GenBank/DDBJ databases">
        <title>Whole genomes of Flavobacteriaceae.</title>
        <authorList>
            <person name="Stine C."/>
            <person name="Li C."/>
            <person name="Tadesse D."/>
        </authorList>
    </citation>
    <scope>NUCLEOTIDE SEQUENCE [LARGE SCALE GENOMIC DNA]</scope>
    <source>
        <strain evidence="2 3">DSM 15937</strain>
    </source>
</reference>